<name>A0ABQ9JXV0_9CUCU</name>
<dbReference type="EMBL" id="JAPWTJ010000106">
    <property type="protein sequence ID" value="KAJ8982799.1"/>
    <property type="molecule type" value="Genomic_DNA"/>
</dbReference>
<protein>
    <recommendedName>
        <fullName evidence="4">TLDc domain-containing protein</fullName>
    </recommendedName>
</protein>
<dbReference type="Proteomes" id="UP001162164">
    <property type="component" value="Unassembled WGS sequence"/>
</dbReference>
<evidence type="ECO:0000313" key="2">
    <source>
        <dbReference type="EMBL" id="KAJ8982799.1"/>
    </source>
</evidence>
<proteinExistence type="predicted"/>
<organism evidence="2 3">
    <name type="scientific">Molorchus minor</name>
    <dbReference type="NCBI Taxonomy" id="1323400"/>
    <lineage>
        <taxon>Eukaryota</taxon>
        <taxon>Metazoa</taxon>
        <taxon>Ecdysozoa</taxon>
        <taxon>Arthropoda</taxon>
        <taxon>Hexapoda</taxon>
        <taxon>Insecta</taxon>
        <taxon>Pterygota</taxon>
        <taxon>Neoptera</taxon>
        <taxon>Endopterygota</taxon>
        <taxon>Coleoptera</taxon>
        <taxon>Polyphaga</taxon>
        <taxon>Cucujiformia</taxon>
        <taxon>Chrysomeloidea</taxon>
        <taxon>Cerambycidae</taxon>
        <taxon>Lamiinae</taxon>
        <taxon>Monochamini</taxon>
        <taxon>Molorchus</taxon>
    </lineage>
</organism>
<evidence type="ECO:0000313" key="3">
    <source>
        <dbReference type="Proteomes" id="UP001162164"/>
    </source>
</evidence>
<evidence type="ECO:0008006" key="4">
    <source>
        <dbReference type="Google" id="ProtNLM"/>
    </source>
</evidence>
<evidence type="ECO:0000256" key="1">
    <source>
        <dbReference type="SAM" id="MobiDB-lite"/>
    </source>
</evidence>
<comment type="caution">
    <text evidence="2">The sequence shown here is derived from an EMBL/GenBank/DDBJ whole genome shotgun (WGS) entry which is preliminary data.</text>
</comment>
<feature type="compositionally biased region" description="Polar residues" evidence="1">
    <location>
        <begin position="15"/>
        <end position="26"/>
    </location>
</feature>
<gene>
    <name evidence="2" type="ORF">NQ317_010420</name>
</gene>
<feature type="region of interest" description="Disordered" evidence="1">
    <location>
        <begin position="1"/>
        <end position="26"/>
    </location>
</feature>
<reference evidence="2" key="1">
    <citation type="journal article" date="2023" name="Insect Mol. Biol.">
        <title>Genome sequencing provides insights into the evolution of gene families encoding plant cell wall-degrading enzymes in longhorned beetles.</title>
        <authorList>
            <person name="Shin N.R."/>
            <person name="Okamura Y."/>
            <person name="Kirsch R."/>
            <person name="Pauchet Y."/>
        </authorList>
    </citation>
    <scope>NUCLEOTIDE SEQUENCE</scope>
    <source>
        <strain evidence="2">MMC_N1</strain>
    </source>
</reference>
<keyword evidence="3" id="KW-1185">Reference proteome</keyword>
<sequence length="325" mass="35976">MSSQDETASLLVGQPSLTSASSPSNCSKPVLMRQECTTFLVSSHHPQLSVFSDSEEDGSLCLEENSTRSVPDIELHCRNKKETNIILVIATTNLYFMGFFDDQPHSPTFPQSIRTSIVIRLRLRRLGFRFYTGHDDPQIFDNLPLRSEREIALLHRIPNQLLGGDGERGATFILLSANFFAIATVGRKGLQAEPLFEYSNEKQKLIECVSACSLFIIVAEGDSGTSYFPDTGIDLEDCTLGVKGKHTFHSPLHLSMSQRTGTYCAQTKSLFVLSCTDDATFAKVKIPTEFFTGYFSTGLISVSQIDTAVFDLIFYRAPKGSAQKP</sequence>
<accession>A0ABQ9JXV0</accession>